<dbReference type="AlphaFoldDB" id="A0A2M7BF46"/>
<keyword evidence="1" id="KW-0472">Membrane</keyword>
<evidence type="ECO:0000313" key="2">
    <source>
        <dbReference type="EMBL" id="PIV01699.1"/>
    </source>
</evidence>
<organism evidence="2 3">
    <name type="scientific">Candidatus Shapirobacteria bacterium CG03_land_8_20_14_0_80_39_12</name>
    <dbReference type="NCBI Taxonomy" id="1974879"/>
    <lineage>
        <taxon>Bacteria</taxon>
        <taxon>Candidatus Shapironibacteriota</taxon>
    </lineage>
</organism>
<evidence type="ECO:0000313" key="3">
    <source>
        <dbReference type="Proteomes" id="UP000229631"/>
    </source>
</evidence>
<dbReference type="EMBL" id="PEVC01000015">
    <property type="protein sequence ID" value="PIV01699.1"/>
    <property type="molecule type" value="Genomic_DNA"/>
</dbReference>
<feature type="transmembrane region" description="Helical" evidence="1">
    <location>
        <begin position="30"/>
        <end position="53"/>
    </location>
</feature>
<comment type="caution">
    <text evidence="2">The sequence shown here is derived from an EMBL/GenBank/DDBJ whole genome shotgun (WGS) entry which is preliminary data.</text>
</comment>
<keyword evidence="1" id="KW-1133">Transmembrane helix</keyword>
<keyword evidence="1" id="KW-0812">Transmembrane</keyword>
<proteinExistence type="predicted"/>
<dbReference type="InterPro" id="IPR023365">
    <property type="entry name" value="Sortase_dom-sf"/>
</dbReference>
<evidence type="ECO:0000256" key="1">
    <source>
        <dbReference type="SAM" id="Phobius"/>
    </source>
</evidence>
<dbReference type="SUPFAM" id="SSF63817">
    <property type="entry name" value="Sortase"/>
    <property type="match status" value="1"/>
</dbReference>
<reference evidence="3" key="1">
    <citation type="submission" date="2017-09" db="EMBL/GenBank/DDBJ databases">
        <title>Depth-based differentiation of microbial function through sediment-hosted aquifers and enrichment of novel symbionts in the deep terrestrial subsurface.</title>
        <authorList>
            <person name="Probst A.J."/>
            <person name="Ladd B."/>
            <person name="Jarett J.K."/>
            <person name="Geller-Mcgrath D.E."/>
            <person name="Sieber C.M.K."/>
            <person name="Emerson J.B."/>
            <person name="Anantharaman K."/>
            <person name="Thomas B.C."/>
            <person name="Malmstrom R."/>
            <person name="Stieglmeier M."/>
            <person name="Klingl A."/>
            <person name="Woyke T."/>
            <person name="Ryan C.M."/>
            <person name="Banfield J.F."/>
        </authorList>
    </citation>
    <scope>NUCLEOTIDE SEQUENCE [LARGE SCALE GENOMIC DNA]</scope>
</reference>
<gene>
    <name evidence="2" type="ORF">COS54_00620</name>
</gene>
<protein>
    <submittedName>
        <fullName evidence="2">Uncharacterized protein</fullName>
    </submittedName>
</protein>
<dbReference type="Proteomes" id="UP000229631">
    <property type="component" value="Unassembled WGS sequence"/>
</dbReference>
<sequence>MARRKNRKSFFKIKEKLVFITPKKFLGRKFFGVLCLILGSLILAFTGAFFYVIPHFFPPKTKIVEILPEEPSFVPQRILFPKLGIDLPVYKNKPGENLPTNLSKIKTGEEILILGNKDYRIYKVVSAKINTGSGSAEMTILNSQLKLILSLPGKPAKNMVIEGAGIN</sequence>
<name>A0A2M7BF46_9BACT</name>
<accession>A0A2M7BF46</accession>